<name>A0ABV9JCU6_9LACT</name>
<protein>
    <submittedName>
        <fullName evidence="2">Uncharacterized protein</fullName>
    </submittedName>
</protein>
<reference evidence="3" key="1">
    <citation type="journal article" date="2019" name="Int. J. Syst. Evol. Microbiol.">
        <title>The Global Catalogue of Microorganisms (GCM) 10K type strain sequencing project: providing services to taxonomists for standard genome sequencing and annotation.</title>
        <authorList>
            <consortium name="The Broad Institute Genomics Platform"/>
            <consortium name="The Broad Institute Genome Sequencing Center for Infectious Disease"/>
            <person name="Wu L."/>
            <person name="Ma J."/>
        </authorList>
    </citation>
    <scope>NUCLEOTIDE SEQUENCE [LARGE SCALE GENOMIC DNA]</scope>
    <source>
        <strain evidence="3">CCUG 63287</strain>
    </source>
</reference>
<accession>A0ABV9JCU6</accession>
<organism evidence="2 3">
    <name type="scientific">Lactococcus nasutitermitis</name>
    <dbReference type="NCBI Taxonomy" id="1652957"/>
    <lineage>
        <taxon>Bacteria</taxon>
        <taxon>Bacillati</taxon>
        <taxon>Bacillota</taxon>
        <taxon>Bacilli</taxon>
        <taxon>Lactobacillales</taxon>
        <taxon>Streptococcaceae</taxon>
        <taxon>Lactococcus</taxon>
    </lineage>
</organism>
<evidence type="ECO:0000313" key="2">
    <source>
        <dbReference type="EMBL" id="MFC4652272.1"/>
    </source>
</evidence>
<sequence>MGSTTNESRFQDELFRIYKNARVNFEQQQKLLKEEKGTNLEQLELDYQFAKSKYENAKKEMQLFWKIRRQNIKDDVLETGN</sequence>
<dbReference type="RefSeq" id="WP_213535156.1">
    <property type="nucleotide sequence ID" value="NZ_BOVQ01000004.1"/>
</dbReference>
<comment type="caution">
    <text evidence="2">The sequence shown here is derived from an EMBL/GenBank/DDBJ whole genome shotgun (WGS) entry which is preliminary data.</text>
</comment>
<gene>
    <name evidence="2" type="ORF">ACFO26_05060</name>
</gene>
<keyword evidence="1" id="KW-0175">Coiled coil</keyword>
<evidence type="ECO:0000256" key="1">
    <source>
        <dbReference type="SAM" id="Coils"/>
    </source>
</evidence>
<keyword evidence="3" id="KW-1185">Reference proteome</keyword>
<feature type="coiled-coil region" evidence="1">
    <location>
        <begin position="33"/>
        <end position="60"/>
    </location>
</feature>
<evidence type="ECO:0000313" key="3">
    <source>
        <dbReference type="Proteomes" id="UP001595987"/>
    </source>
</evidence>
<proteinExistence type="predicted"/>
<dbReference type="Proteomes" id="UP001595987">
    <property type="component" value="Unassembled WGS sequence"/>
</dbReference>
<dbReference type="EMBL" id="JBHSGD010000005">
    <property type="protein sequence ID" value="MFC4652272.1"/>
    <property type="molecule type" value="Genomic_DNA"/>
</dbReference>